<keyword evidence="3" id="KW-0254">Endocytosis</keyword>
<comment type="caution">
    <text evidence="11">The sequence shown here is derived from an EMBL/GenBank/DDBJ whole genome shotgun (WGS) entry which is preliminary data.</text>
</comment>
<dbReference type="PANTHER" id="PTHR23065">
    <property type="entry name" value="PROLINE-SERINE-THREONINE PHOSPHATASE INTERACTING PROTEIN 1"/>
    <property type="match status" value="1"/>
</dbReference>
<feature type="coiled-coil region" evidence="7">
    <location>
        <begin position="92"/>
        <end position="187"/>
    </location>
</feature>
<dbReference type="Pfam" id="PF10291">
    <property type="entry name" value="muHD"/>
    <property type="match status" value="1"/>
</dbReference>
<name>A0A8S1HDV6_9PELO</name>
<accession>A0A8S1HDV6</accession>
<feature type="domain" description="MHD" evidence="9">
    <location>
        <begin position="683"/>
        <end position="960"/>
    </location>
</feature>
<evidence type="ECO:0000256" key="3">
    <source>
        <dbReference type="ARBA" id="ARBA00022583"/>
    </source>
</evidence>
<protein>
    <recommendedName>
        <fullName evidence="13">MHD domain-containing protein</fullName>
    </recommendedName>
</protein>
<dbReference type="PROSITE" id="PS51741">
    <property type="entry name" value="F_BAR"/>
    <property type="match status" value="1"/>
</dbReference>
<evidence type="ECO:0000256" key="6">
    <source>
        <dbReference type="PROSITE-ProRule" id="PRU01077"/>
    </source>
</evidence>
<dbReference type="PROSITE" id="PS51072">
    <property type="entry name" value="MHD"/>
    <property type="match status" value="1"/>
</dbReference>
<feature type="region of interest" description="Disordered" evidence="8">
    <location>
        <begin position="606"/>
        <end position="625"/>
    </location>
</feature>
<proteinExistence type="inferred from homology"/>
<dbReference type="EMBL" id="CAJGYM010000040">
    <property type="protein sequence ID" value="CAD6193989.1"/>
    <property type="molecule type" value="Genomic_DNA"/>
</dbReference>
<dbReference type="Gene3D" id="1.20.1270.60">
    <property type="entry name" value="Arfaptin homology (AH) domain/BAR domain"/>
    <property type="match status" value="1"/>
</dbReference>
<dbReference type="InterPro" id="IPR001060">
    <property type="entry name" value="FCH_dom"/>
</dbReference>
<dbReference type="InterPro" id="IPR054713">
    <property type="entry name" value="GMIP/FCHO2-like_FCH"/>
</dbReference>
<dbReference type="AlphaFoldDB" id="A0A8S1HDV6"/>
<evidence type="ECO:0000259" key="9">
    <source>
        <dbReference type="PROSITE" id="PS51072"/>
    </source>
</evidence>
<dbReference type="PANTHER" id="PTHR23065:SF15">
    <property type="entry name" value="AT02057P"/>
    <property type="match status" value="1"/>
</dbReference>
<evidence type="ECO:0000256" key="5">
    <source>
        <dbReference type="ARBA" id="ARBA00023176"/>
    </source>
</evidence>
<evidence type="ECO:0000256" key="4">
    <source>
        <dbReference type="ARBA" id="ARBA00023054"/>
    </source>
</evidence>
<evidence type="ECO:0000256" key="2">
    <source>
        <dbReference type="ARBA" id="ARBA00011064"/>
    </source>
</evidence>
<dbReference type="SUPFAM" id="SSF103657">
    <property type="entry name" value="BAR/IMD domain-like"/>
    <property type="match status" value="1"/>
</dbReference>
<feature type="compositionally biased region" description="Polar residues" evidence="8">
    <location>
        <begin position="611"/>
        <end position="625"/>
    </location>
</feature>
<feature type="compositionally biased region" description="Basic and acidic residues" evidence="8">
    <location>
        <begin position="409"/>
        <end position="421"/>
    </location>
</feature>
<dbReference type="InterPro" id="IPR031160">
    <property type="entry name" value="F_BAR_dom"/>
</dbReference>
<keyword evidence="4 6" id="KW-0175">Coiled coil</keyword>
<dbReference type="InterPro" id="IPR027267">
    <property type="entry name" value="AH/BAR_dom_sf"/>
</dbReference>
<keyword evidence="5" id="KW-0168">Coated pit</keyword>
<dbReference type="Proteomes" id="UP000835052">
    <property type="component" value="Unassembled WGS sequence"/>
</dbReference>
<evidence type="ECO:0000256" key="7">
    <source>
        <dbReference type="SAM" id="Coils"/>
    </source>
</evidence>
<keyword evidence="12" id="KW-1185">Reference proteome</keyword>
<comment type="subcellular location">
    <subcellularLocation>
        <location evidence="1">Membrane</location>
        <location evidence="1">Clathrin-coated pit</location>
        <topology evidence="1">Peripheral membrane protein</topology>
        <orientation evidence="1">Cytoplasmic side</orientation>
    </subcellularLocation>
</comment>
<feature type="region of interest" description="Disordered" evidence="8">
    <location>
        <begin position="409"/>
        <end position="452"/>
    </location>
</feature>
<dbReference type="GO" id="GO:0005905">
    <property type="term" value="C:clathrin-coated pit"/>
    <property type="evidence" value="ECO:0007669"/>
    <property type="project" value="UniProtKB-SubCell"/>
</dbReference>
<dbReference type="GO" id="GO:0048268">
    <property type="term" value="P:clathrin coat assembly"/>
    <property type="evidence" value="ECO:0007669"/>
    <property type="project" value="TreeGrafter"/>
</dbReference>
<evidence type="ECO:0000313" key="12">
    <source>
        <dbReference type="Proteomes" id="UP000835052"/>
    </source>
</evidence>
<dbReference type="InterPro" id="IPR018808">
    <property type="entry name" value="Muniscin_C"/>
</dbReference>
<evidence type="ECO:0000256" key="8">
    <source>
        <dbReference type="SAM" id="MobiDB-lite"/>
    </source>
</evidence>
<keyword evidence="5" id="KW-0472">Membrane</keyword>
<feature type="domain" description="F-BAR" evidence="10">
    <location>
        <begin position="8"/>
        <end position="254"/>
    </location>
</feature>
<comment type="similarity">
    <text evidence="2">Belongs to the FCHO family.</text>
</comment>
<sequence length="965" mass="107910">MTAAVEGVQYGDHFWGEKHHGYQVLYDNLKKGDDAFNEVSQFVKERMSMEDEYVKTINRSVQRINSFISNGSNIEPVWILTKGTLELLSEIHVMLVKNMQDLSREVQKYKEEMGKSRKEMKQQSVAEAVNLMQTTTTCLQKAKETYQTRHGELERARKEAAPSAKEIAKLETKASRAREEYKTYVEKYEMVRHDFEIKLAEACRRFQQYDRSLYATLQQFVLLYAGHFQEMTMASQQVAAQFRESLQQVNVEDCLSRFVNLKGTGTERPPQVTFEEVENPPIYHSEQTVPHKELLDFISGSSVPSSCSSSGVVQNESTKKIDGDLLMMDFGPPNHVSSTAAKPPSPFSQEDFERKTSTTATSEKTTVPKKLSLFMPKRKKTVSQSSIDELADTPPSNAASILKFALDRRRSRKSTDVDSHGPPRTSFCTDDAHSTASSSKSEDKQLNGAPTIDSLMEGCAKIDEEGYTIRGDVISQADETHWSSCSSSEEDEDDLQQSKIRALTIRPADKAVHMNASVDELRDAIGHINLTRSSTFDKDPWSAGVSTAPPLFSQSMSAATLRAPLRTNHTADGRFRSVFNESDYAASNVPPAFSVSMGYNSNMSMARARPRSNTPTHNQLFSTSSGHFGAAVNRKESTSSFGDAWNSSFNLAPCESNNSLGESTFNLSQSTGNLLQATINEQRIPLAMAVNEYSHVWFKGASSQNVQRIFGTVMISFAASSIPLLTAAQAEFEPLQFCLKNAESIKTVQPNKQLIDPSSDPKSDNSLYKFSFDRSLLGEWLNSQAQQRPNSSFYNTEVVRYELHPEAPANSQPPLFLTAYWKFEPMHTDIRIDYRLNTESKMSSPLVNVTFTTTVSGEVEAVNSEPSVEWNAEKATLTWIVHEISRHGDVGGSLKTRLSMKNTGPEVSFEMIDRKPAQVHVQFQCHDANISGVEAVLAPSDIYHLSMMRKKVLAGKYFCDPELRK</sequence>
<dbReference type="Pfam" id="PF22699">
    <property type="entry name" value="GMIP-like_FCH"/>
    <property type="match status" value="1"/>
</dbReference>
<dbReference type="GO" id="GO:0030136">
    <property type="term" value="C:clathrin-coated vesicle"/>
    <property type="evidence" value="ECO:0007669"/>
    <property type="project" value="TreeGrafter"/>
</dbReference>
<evidence type="ECO:0000259" key="10">
    <source>
        <dbReference type="PROSITE" id="PS51741"/>
    </source>
</evidence>
<dbReference type="OrthoDB" id="5593455at2759"/>
<evidence type="ECO:0008006" key="13">
    <source>
        <dbReference type="Google" id="ProtNLM"/>
    </source>
</evidence>
<feature type="region of interest" description="Disordered" evidence="8">
    <location>
        <begin position="327"/>
        <end position="378"/>
    </location>
</feature>
<reference evidence="11" key="1">
    <citation type="submission" date="2020-10" db="EMBL/GenBank/DDBJ databases">
        <authorList>
            <person name="Kikuchi T."/>
        </authorList>
    </citation>
    <scope>NUCLEOTIDE SEQUENCE</scope>
    <source>
        <strain evidence="11">NKZ352</strain>
    </source>
</reference>
<dbReference type="GO" id="GO:0005886">
    <property type="term" value="C:plasma membrane"/>
    <property type="evidence" value="ECO:0007669"/>
    <property type="project" value="TreeGrafter"/>
</dbReference>
<evidence type="ECO:0000313" key="11">
    <source>
        <dbReference type="EMBL" id="CAD6193989.1"/>
    </source>
</evidence>
<dbReference type="SMART" id="SM00055">
    <property type="entry name" value="FCH"/>
    <property type="match status" value="1"/>
</dbReference>
<evidence type="ECO:0000256" key="1">
    <source>
        <dbReference type="ARBA" id="ARBA00004283"/>
    </source>
</evidence>
<gene>
    <name evidence="11" type="ORF">CAUJ_LOCUS9908</name>
</gene>
<organism evidence="11 12">
    <name type="scientific">Caenorhabditis auriculariae</name>
    <dbReference type="NCBI Taxonomy" id="2777116"/>
    <lineage>
        <taxon>Eukaryota</taxon>
        <taxon>Metazoa</taxon>
        <taxon>Ecdysozoa</taxon>
        <taxon>Nematoda</taxon>
        <taxon>Chromadorea</taxon>
        <taxon>Rhabditida</taxon>
        <taxon>Rhabditina</taxon>
        <taxon>Rhabditomorpha</taxon>
        <taxon>Rhabditoidea</taxon>
        <taxon>Rhabditidae</taxon>
        <taxon>Peloderinae</taxon>
        <taxon>Caenorhabditis</taxon>
    </lineage>
</organism>
<dbReference type="GO" id="GO:0072583">
    <property type="term" value="P:clathrin-dependent endocytosis"/>
    <property type="evidence" value="ECO:0007669"/>
    <property type="project" value="TreeGrafter"/>
</dbReference>
<dbReference type="InterPro" id="IPR028565">
    <property type="entry name" value="MHD"/>
</dbReference>